<reference evidence="2" key="1">
    <citation type="journal article" date="2013" name="Nature">
        <title>Pan genome of the phytoplankton Emiliania underpins its global distribution.</title>
        <authorList>
            <person name="Read B.A."/>
            <person name="Kegel J."/>
            <person name="Klute M.J."/>
            <person name="Kuo A."/>
            <person name="Lefebvre S.C."/>
            <person name="Maumus F."/>
            <person name="Mayer C."/>
            <person name="Miller J."/>
            <person name="Monier A."/>
            <person name="Salamov A."/>
            <person name="Young J."/>
            <person name="Aguilar M."/>
            <person name="Claverie J.M."/>
            <person name="Frickenhaus S."/>
            <person name="Gonzalez K."/>
            <person name="Herman E.K."/>
            <person name="Lin Y.C."/>
            <person name="Napier J."/>
            <person name="Ogata H."/>
            <person name="Sarno A.F."/>
            <person name="Shmutz J."/>
            <person name="Schroeder D."/>
            <person name="de Vargas C."/>
            <person name="Verret F."/>
            <person name="von Dassow P."/>
            <person name="Valentin K."/>
            <person name="Van de Peer Y."/>
            <person name="Wheeler G."/>
            <person name="Dacks J.B."/>
            <person name="Delwiche C.F."/>
            <person name="Dyhrman S.T."/>
            <person name="Glockner G."/>
            <person name="John U."/>
            <person name="Richards T."/>
            <person name="Worden A.Z."/>
            <person name="Zhang X."/>
            <person name="Grigoriev I.V."/>
            <person name="Allen A.E."/>
            <person name="Bidle K."/>
            <person name="Borodovsky M."/>
            <person name="Bowler C."/>
            <person name="Brownlee C."/>
            <person name="Cock J.M."/>
            <person name="Elias M."/>
            <person name="Gladyshev V.N."/>
            <person name="Groth M."/>
            <person name="Guda C."/>
            <person name="Hadaegh A."/>
            <person name="Iglesias-Rodriguez M.D."/>
            <person name="Jenkins J."/>
            <person name="Jones B.M."/>
            <person name="Lawson T."/>
            <person name="Leese F."/>
            <person name="Lindquist E."/>
            <person name="Lobanov A."/>
            <person name="Lomsadze A."/>
            <person name="Malik S.B."/>
            <person name="Marsh M.E."/>
            <person name="Mackinder L."/>
            <person name="Mock T."/>
            <person name="Mueller-Roeber B."/>
            <person name="Pagarete A."/>
            <person name="Parker M."/>
            <person name="Probert I."/>
            <person name="Quesneville H."/>
            <person name="Raines C."/>
            <person name="Rensing S.A."/>
            <person name="Riano-Pachon D.M."/>
            <person name="Richier S."/>
            <person name="Rokitta S."/>
            <person name="Shiraiwa Y."/>
            <person name="Soanes D.M."/>
            <person name="van der Giezen M."/>
            <person name="Wahlund T.M."/>
            <person name="Williams B."/>
            <person name="Wilson W."/>
            <person name="Wolfe G."/>
            <person name="Wurch L.L."/>
        </authorList>
    </citation>
    <scope>NUCLEOTIDE SEQUENCE</scope>
</reference>
<evidence type="ECO:0000313" key="2">
    <source>
        <dbReference type="Proteomes" id="UP000013827"/>
    </source>
</evidence>
<keyword evidence="2" id="KW-1185">Reference proteome</keyword>
<sequence>MAYWALEALDGSKTALSSLDSPAASPRAKRNPGGVIAGLVVRIFPTLQGWDSA</sequence>
<dbReference type="PaxDb" id="2903-EOD26017"/>
<organism evidence="1 2">
    <name type="scientific">Emiliania huxleyi (strain CCMP1516)</name>
    <dbReference type="NCBI Taxonomy" id="280463"/>
    <lineage>
        <taxon>Eukaryota</taxon>
        <taxon>Haptista</taxon>
        <taxon>Haptophyta</taxon>
        <taxon>Prymnesiophyceae</taxon>
        <taxon>Isochrysidales</taxon>
        <taxon>Noelaerhabdaceae</taxon>
        <taxon>Emiliania</taxon>
    </lineage>
</organism>
<proteinExistence type="predicted"/>
<dbReference type="Proteomes" id="UP000013827">
    <property type="component" value="Unassembled WGS sequence"/>
</dbReference>
<dbReference type="KEGG" id="ehx:EMIHUDRAFT_237151"/>
<dbReference type="RefSeq" id="XP_005778446.1">
    <property type="nucleotide sequence ID" value="XM_005778389.1"/>
</dbReference>
<protein>
    <submittedName>
        <fullName evidence="1">Uncharacterized protein</fullName>
    </submittedName>
</protein>
<evidence type="ECO:0000313" key="1">
    <source>
        <dbReference type="EnsemblProtists" id="EOD26017"/>
    </source>
</evidence>
<accession>A0A0D3JR82</accession>
<dbReference type="EnsemblProtists" id="EOD26017">
    <property type="protein sequence ID" value="EOD26017"/>
    <property type="gene ID" value="EMIHUDRAFT_237151"/>
</dbReference>
<name>A0A0D3JR82_EMIH1</name>
<dbReference type="AlphaFoldDB" id="A0A0D3JR82"/>
<dbReference type="GeneID" id="17271563"/>
<dbReference type="HOGENOM" id="CLU_3072702_0_0_1"/>
<reference evidence="1" key="2">
    <citation type="submission" date="2024-10" db="UniProtKB">
        <authorList>
            <consortium name="EnsemblProtists"/>
        </authorList>
    </citation>
    <scope>IDENTIFICATION</scope>
</reference>